<dbReference type="Pfam" id="PF13302">
    <property type="entry name" value="Acetyltransf_3"/>
    <property type="match status" value="1"/>
</dbReference>
<name>A0A934SJA4_9MICO</name>
<dbReference type="PANTHER" id="PTHR43441:SF10">
    <property type="entry name" value="ACETYLTRANSFERASE"/>
    <property type="match status" value="1"/>
</dbReference>
<dbReference type="Gene3D" id="3.40.630.30">
    <property type="match status" value="1"/>
</dbReference>
<feature type="domain" description="N-acetyltransferase" evidence="1">
    <location>
        <begin position="1"/>
        <end position="153"/>
    </location>
</feature>
<accession>A0A934SJA4</accession>
<dbReference type="EMBL" id="JAEPES010000001">
    <property type="protein sequence ID" value="MBK4346316.1"/>
    <property type="molecule type" value="Genomic_DNA"/>
</dbReference>
<reference evidence="2" key="1">
    <citation type="submission" date="2021-01" db="EMBL/GenBank/DDBJ databases">
        <title>Lacisediminihabitans sp. nov. strain G11-30, isolated from Antarctic Soil.</title>
        <authorList>
            <person name="Li J."/>
        </authorList>
    </citation>
    <scope>NUCLEOTIDE SEQUENCE</scope>
    <source>
        <strain evidence="2">G11-30</strain>
    </source>
</reference>
<dbReference type="InterPro" id="IPR051908">
    <property type="entry name" value="Ribosomal_N-acetyltransferase"/>
</dbReference>
<protein>
    <submittedName>
        <fullName evidence="2">GNAT family N-acetyltransferase</fullName>
    </submittedName>
</protein>
<dbReference type="SUPFAM" id="SSF55729">
    <property type="entry name" value="Acyl-CoA N-acyltransferases (Nat)"/>
    <property type="match status" value="1"/>
</dbReference>
<dbReference type="GO" id="GO:0008999">
    <property type="term" value="F:protein-N-terminal-alanine acetyltransferase activity"/>
    <property type="evidence" value="ECO:0007669"/>
    <property type="project" value="TreeGrafter"/>
</dbReference>
<proteinExistence type="predicted"/>
<dbReference type="GO" id="GO:0005737">
    <property type="term" value="C:cytoplasm"/>
    <property type="evidence" value="ECO:0007669"/>
    <property type="project" value="TreeGrafter"/>
</dbReference>
<dbReference type="InterPro" id="IPR016181">
    <property type="entry name" value="Acyl_CoA_acyltransferase"/>
</dbReference>
<comment type="caution">
    <text evidence="2">The sequence shown here is derived from an EMBL/GenBank/DDBJ whole genome shotgun (WGS) entry which is preliminary data.</text>
</comment>
<keyword evidence="3" id="KW-1185">Reference proteome</keyword>
<gene>
    <name evidence="2" type="ORF">IV501_01600</name>
</gene>
<evidence type="ECO:0000313" key="3">
    <source>
        <dbReference type="Proteomes" id="UP000636458"/>
    </source>
</evidence>
<organism evidence="2 3">
    <name type="scientific">Lacisediminihabitans changchengi</name>
    <dbReference type="NCBI Taxonomy" id="2787634"/>
    <lineage>
        <taxon>Bacteria</taxon>
        <taxon>Bacillati</taxon>
        <taxon>Actinomycetota</taxon>
        <taxon>Actinomycetes</taxon>
        <taxon>Micrococcales</taxon>
        <taxon>Microbacteriaceae</taxon>
        <taxon>Lacisediminihabitans</taxon>
    </lineage>
</organism>
<dbReference type="Proteomes" id="UP000636458">
    <property type="component" value="Unassembled WGS sequence"/>
</dbReference>
<dbReference type="AlphaFoldDB" id="A0A934SJA4"/>
<dbReference type="PANTHER" id="PTHR43441">
    <property type="entry name" value="RIBOSOMAL-PROTEIN-SERINE ACETYLTRANSFERASE"/>
    <property type="match status" value="1"/>
</dbReference>
<evidence type="ECO:0000259" key="1">
    <source>
        <dbReference type="PROSITE" id="PS51186"/>
    </source>
</evidence>
<dbReference type="GO" id="GO:1990189">
    <property type="term" value="F:protein N-terminal-serine acetyltransferase activity"/>
    <property type="evidence" value="ECO:0007669"/>
    <property type="project" value="TreeGrafter"/>
</dbReference>
<dbReference type="PROSITE" id="PS51186">
    <property type="entry name" value="GNAT"/>
    <property type="match status" value="1"/>
</dbReference>
<evidence type="ECO:0000313" key="2">
    <source>
        <dbReference type="EMBL" id="MBK4346316.1"/>
    </source>
</evidence>
<dbReference type="InterPro" id="IPR000182">
    <property type="entry name" value="GNAT_dom"/>
</dbReference>
<sequence>MLRGWRADDASALLRAVTVSDDLGPQFGGTTPADIHGARRAIGILGATSDAVCNFAIELNGIAVGNVGISAMEDRHGTGWVYYWLSAEARGRGLASAALATAANWAFSDRGLFRLELGHRTNNPASCAVARAAGFIAEGVERQKLRYGTDRFDVETHGRLATDPSTGVALLPITVG</sequence>